<dbReference type="CDD" id="cd02440">
    <property type="entry name" value="AdoMet_MTases"/>
    <property type="match status" value="1"/>
</dbReference>
<reference evidence="3" key="1">
    <citation type="journal article" date="2019" name="Int. J. Syst. Evol. Microbiol.">
        <title>The Global Catalogue of Microorganisms (GCM) 10K type strain sequencing project: providing services to taxonomists for standard genome sequencing and annotation.</title>
        <authorList>
            <consortium name="The Broad Institute Genomics Platform"/>
            <consortium name="The Broad Institute Genome Sequencing Center for Infectious Disease"/>
            <person name="Wu L."/>
            <person name="Ma J."/>
        </authorList>
    </citation>
    <scope>NUCLEOTIDE SEQUENCE [LARGE SCALE GENOMIC DNA]</scope>
    <source>
        <strain evidence="3">CCUG 55328</strain>
    </source>
</reference>
<dbReference type="GO" id="GO:0032259">
    <property type="term" value="P:methylation"/>
    <property type="evidence" value="ECO:0007669"/>
    <property type="project" value="UniProtKB-KW"/>
</dbReference>
<sequence length="286" mass="31758">MGKNKINTQAIGLDVGLAFTKWLTGAENLHYGLWDGLQVSAANLRAAQEAYTDRLFALLPDRPCRILDIGGGAGETAKKLLALGHSVDIVVPSPFLAGRCRANAPAARVHECMFEDFKADPASFDICLFSESFQYIPLDQGLPKCLTLLAPGGEIIVADCFRSPEYTGDRMLAPVGGGHRIAAFRETLASLPLRVVSEEDVTLSAAPSVEIEQGLFNVFGYGLTRVDQDLARHKPRLRWVLHRAIRALISERKRARLDQRLNQQMRNRENFARFNIYLLMRLRPTA</sequence>
<keyword evidence="2" id="KW-0808">Transferase</keyword>
<dbReference type="InterPro" id="IPR029063">
    <property type="entry name" value="SAM-dependent_MTases_sf"/>
</dbReference>
<dbReference type="Gene3D" id="3.40.50.150">
    <property type="entry name" value="Vaccinia Virus protein VP39"/>
    <property type="match status" value="1"/>
</dbReference>
<dbReference type="SUPFAM" id="SSF53335">
    <property type="entry name" value="S-adenosyl-L-methionine-dependent methyltransferases"/>
    <property type="match status" value="1"/>
</dbReference>
<organism evidence="2 3">
    <name type="scientific">Seohaeicola saemankumensis</name>
    <dbReference type="NCBI Taxonomy" id="481181"/>
    <lineage>
        <taxon>Bacteria</taxon>
        <taxon>Pseudomonadati</taxon>
        <taxon>Pseudomonadota</taxon>
        <taxon>Alphaproteobacteria</taxon>
        <taxon>Rhodobacterales</taxon>
        <taxon>Roseobacteraceae</taxon>
        <taxon>Seohaeicola</taxon>
    </lineage>
</organism>
<evidence type="ECO:0000259" key="1">
    <source>
        <dbReference type="Pfam" id="PF13649"/>
    </source>
</evidence>
<dbReference type="EC" id="2.1.1.222" evidence="2"/>
<dbReference type="Proteomes" id="UP001597151">
    <property type="component" value="Unassembled WGS sequence"/>
</dbReference>
<name>A0ABW3TJB9_9RHOB</name>
<proteinExistence type="predicted"/>
<gene>
    <name evidence="2" type="ORF">ACFQ3C_14545</name>
</gene>
<dbReference type="InterPro" id="IPR041698">
    <property type="entry name" value="Methyltransf_25"/>
</dbReference>
<accession>A0ABW3TJB9</accession>
<dbReference type="Pfam" id="PF13649">
    <property type="entry name" value="Methyltransf_25"/>
    <property type="match status" value="1"/>
</dbReference>
<feature type="domain" description="Methyltransferase" evidence="1">
    <location>
        <begin position="66"/>
        <end position="153"/>
    </location>
</feature>
<comment type="caution">
    <text evidence="2">The sequence shown here is derived from an EMBL/GenBank/DDBJ whole genome shotgun (WGS) entry which is preliminary data.</text>
</comment>
<dbReference type="EMBL" id="JBHTKR010000005">
    <property type="protein sequence ID" value="MFD1195890.1"/>
    <property type="molecule type" value="Genomic_DNA"/>
</dbReference>
<keyword evidence="2" id="KW-0489">Methyltransferase</keyword>
<dbReference type="EC" id="2.1.1.64" evidence="2"/>
<protein>
    <submittedName>
        <fullName evidence="2">Class I SAM-dependent methyltransferase</fullName>
        <ecNumber evidence="2">2.1.1.222</ecNumber>
        <ecNumber evidence="2">2.1.1.64</ecNumber>
    </submittedName>
</protein>
<keyword evidence="3" id="KW-1185">Reference proteome</keyword>
<dbReference type="GO" id="GO:0061542">
    <property type="term" value="F:3-demethylubiquinol 3-O-methyltransferase activity"/>
    <property type="evidence" value="ECO:0007669"/>
    <property type="project" value="UniProtKB-EC"/>
</dbReference>
<evidence type="ECO:0000313" key="3">
    <source>
        <dbReference type="Proteomes" id="UP001597151"/>
    </source>
</evidence>
<dbReference type="GO" id="GO:0102208">
    <property type="term" value="F:2-polyprenyl-6-hydroxyphenol methylase activity"/>
    <property type="evidence" value="ECO:0007669"/>
    <property type="project" value="UniProtKB-EC"/>
</dbReference>
<evidence type="ECO:0000313" key="2">
    <source>
        <dbReference type="EMBL" id="MFD1195890.1"/>
    </source>
</evidence>
<dbReference type="RefSeq" id="WP_380793237.1">
    <property type="nucleotide sequence ID" value="NZ_JBHTKR010000005.1"/>
</dbReference>